<dbReference type="EMBL" id="BPLR01017581">
    <property type="protein sequence ID" value="GIY92747.1"/>
    <property type="molecule type" value="Genomic_DNA"/>
</dbReference>
<gene>
    <name evidence="2" type="ORF">CEXT_541301</name>
</gene>
<dbReference type="Proteomes" id="UP001054945">
    <property type="component" value="Unassembled WGS sequence"/>
</dbReference>
<feature type="region of interest" description="Disordered" evidence="1">
    <location>
        <begin position="1"/>
        <end position="29"/>
    </location>
</feature>
<reference evidence="2 3" key="1">
    <citation type="submission" date="2021-06" db="EMBL/GenBank/DDBJ databases">
        <title>Caerostris extrusa draft genome.</title>
        <authorList>
            <person name="Kono N."/>
            <person name="Arakawa K."/>
        </authorList>
    </citation>
    <scope>NUCLEOTIDE SEQUENCE [LARGE SCALE GENOMIC DNA]</scope>
</reference>
<protein>
    <submittedName>
        <fullName evidence="2">Uncharacterized protein</fullName>
    </submittedName>
</protein>
<accession>A0AAV4XDN8</accession>
<evidence type="ECO:0000313" key="3">
    <source>
        <dbReference type="Proteomes" id="UP001054945"/>
    </source>
</evidence>
<organism evidence="2 3">
    <name type="scientific">Caerostris extrusa</name>
    <name type="common">Bark spider</name>
    <name type="synonym">Caerostris bankana</name>
    <dbReference type="NCBI Taxonomy" id="172846"/>
    <lineage>
        <taxon>Eukaryota</taxon>
        <taxon>Metazoa</taxon>
        <taxon>Ecdysozoa</taxon>
        <taxon>Arthropoda</taxon>
        <taxon>Chelicerata</taxon>
        <taxon>Arachnida</taxon>
        <taxon>Araneae</taxon>
        <taxon>Araneomorphae</taxon>
        <taxon>Entelegynae</taxon>
        <taxon>Araneoidea</taxon>
        <taxon>Araneidae</taxon>
        <taxon>Caerostris</taxon>
    </lineage>
</organism>
<evidence type="ECO:0000256" key="1">
    <source>
        <dbReference type="SAM" id="MobiDB-lite"/>
    </source>
</evidence>
<sequence length="89" mass="10371">MENSPASISRRLSSENDDDDDGRVTSREPRNCIYMVDGTPKAAFRMNWPQNIAAKKRELFATSFVIVSTQTLTEQFIKNFWYLLSDWFN</sequence>
<proteinExistence type="predicted"/>
<evidence type="ECO:0000313" key="2">
    <source>
        <dbReference type="EMBL" id="GIY92747.1"/>
    </source>
</evidence>
<comment type="caution">
    <text evidence="2">The sequence shown here is derived from an EMBL/GenBank/DDBJ whole genome shotgun (WGS) entry which is preliminary data.</text>
</comment>
<dbReference type="AlphaFoldDB" id="A0AAV4XDN8"/>
<keyword evidence="3" id="KW-1185">Reference proteome</keyword>
<name>A0AAV4XDN8_CAEEX</name>
<feature type="compositionally biased region" description="Polar residues" evidence="1">
    <location>
        <begin position="1"/>
        <end position="11"/>
    </location>
</feature>